<evidence type="ECO:0000256" key="2">
    <source>
        <dbReference type="SAM" id="MobiDB-lite"/>
    </source>
</evidence>
<comment type="caution">
    <text evidence="3">The sequence shown here is derived from an EMBL/GenBank/DDBJ whole genome shotgun (WGS) entry which is preliminary data.</text>
</comment>
<name>A0AAD4I0I6_9PEZI</name>
<organism evidence="3 4">
    <name type="scientific">Staphylotrichum longicolle</name>
    <dbReference type="NCBI Taxonomy" id="669026"/>
    <lineage>
        <taxon>Eukaryota</taxon>
        <taxon>Fungi</taxon>
        <taxon>Dikarya</taxon>
        <taxon>Ascomycota</taxon>
        <taxon>Pezizomycotina</taxon>
        <taxon>Sordariomycetes</taxon>
        <taxon>Sordariomycetidae</taxon>
        <taxon>Sordariales</taxon>
        <taxon>Chaetomiaceae</taxon>
        <taxon>Staphylotrichum</taxon>
    </lineage>
</organism>
<dbReference type="EMBL" id="JAHCVI010000001">
    <property type="protein sequence ID" value="KAG7290011.1"/>
    <property type="molecule type" value="Genomic_DNA"/>
</dbReference>
<proteinExistence type="predicted"/>
<evidence type="ECO:0000313" key="4">
    <source>
        <dbReference type="Proteomes" id="UP001197093"/>
    </source>
</evidence>
<evidence type="ECO:0000256" key="1">
    <source>
        <dbReference type="SAM" id="Coils"/>
    </source>
</evidence>
<dbReference type="Proteomes" id="UP001197093">
    <property type="component" value="Unassembled WGS sequence"/>
</dbReference>
<keyword evidence="1" id="KW-0175">Coiled coil</keyword>
<feature type="region of interest" description="Disordered" evidence="2">
    <location>
        <begin position="1"/>
        <end position="21"/>
    </location>
</feature>
<sequence>MKRFPLNRVSPSPSQESQTADVWRRVSRGDFVSVGGMPLRDARAATLDAEGRMVHLPLVSDNVAFVAQAPLAAAAVGSATGDREPTEATKATALGVTAGMSQPDIADSSIPSGFVLSGTVKLFGMFEAPMYVYYGSAAEGSRQVVPIKAGLMDTLSSLIPSLAGSDYGSAVRLENTELVYNQLATATGGAGTWLQTDVVLSGPLQPVTDFLKNVVHQDDPHVRVQALLTPQNNWTEPISPGELTLHGTVPCIDFSIAGVLRITQVDVDINLSRYREERPPYEMAWKHAIGFSGGLEIEMPQNIAPLSADFSMRETEGMLALTATVRDNDEKSAIAAQGFAGVAGLRLSHLTMETTLRPGGEAPSVSPKTGCTATAELVLRDWTLQLSGYYNKSDWGFTCDVPDSLGFEGLCTMYQDMFGAPLHLTSHDVELSNLSFVAQPSGLTLTGRVTVEGHTSTDATIAISRHGLEITGNVADVALDGDIVLRSASLNVFVGRQDDTTMEGPGTSFRFAIQGTVGVADGEISASMFLDRDSSSKKALWTVTGSFKGAFSLSKIAPALRGTFLDLAVQEATLIASNVDAVAAAGAVVPAAFTVVKGVQVAGTLGPIPALDGALGVSSSAPGTEVIGLTLQAMYSATLGMFEIAIQMPSAHKMSMKAGTVYSGPISLLVQVSESPTLVLNADFFVKVPNQEKPLQFSGGLAADINEAKLFVELANQWWQNPFGLSPQLKLGPNLALQVGIVYAGPVYPSEIGVAAGLAVGDVTGSAALSISETPTDELIMLHVENLGIKDLVSFSGLLLQTSLPAPEDFLRFKNLDFYLSSGTTIGTVVYPPGVSFSCDAILFDHDAAVSCVVSKVQEQIEISGSLQEIDVGPVSISGYEPGTPARLDVQFGAQQQTVAIDGGVNMFGLDARVLVKADIMPNPSFQLQTELDFTAHLTFQLRANMRSGTTGTATGLQRLDFDVDAVFQQDLLDYLATQINNQVLAAKEAIDDDAAKADYESKLDAAKAALSAEQQRAEQRRQELSEAVDRAMQDFNAAVDTAQRNLRAAKDERARQIQAAEQQVQDAKAKADRDIDSHLRDLNNARDNMNRQFGDAIAKIQSAKNDVNSLQGQVNDAQNALNNAQRDLDNSPWWNKLPQASVVAGQAIRLGSVQAALSTAQGILTAAEAVVRSPGYLAAQASLDAYKRTVDAARAAADGSIDAANQTLRTTDSERGKQAAALTVSGVEKATAEGSRAVLDAFDKAEAAALEALQGTVDAVGKGAEAVAFETANAALKTALASTAALDAARAAVELAAQAGEAVVSAAGWMASHAGSLLDVQRVEVSGDLRGACLGETQLAARLVGTFAGNHVDFSVDFTPGKGEDMLKTVFEWLIGAVKKDVLEIKG</sequence>
<feature type="coiled-coil region" evidence="1">
    <location>
        <begin position="997"/>
        <end position="1128"/>
    </location>
</feature>
<reference evidence="3" key="1">
    <citation type="submission" date="2023-02" db="EMBL/GenBank/DDBJ databases">
        <authorList>
            <person name="Palmer J.M."/>
        </authorList>
    </citation>
    <scope>NUCLEOTIDE SEQUENCE</scope>
    <source>
        <strain evidence="3">FW57</strain>
    </source>
</reference>
<accession>A0AAD4I0I6</accession>
<feature type="compositionally biased region" description="Polar residues" evidence="2">
    <location>
        <begin position="9"/>
        <end position="20"/>
    </location>
</feature>
<evidence type="ECO:0000313" key="3">
    <source>
        <dbReference type="EMBL" id="KAG7290011.1"/>
    </source>
</evidence>
<keyword evidence="4" id="KW-1185">Reference proteome</keyword>
<protein>
    <submittedName>
        <fullName evidence="3">Uncharacterized protein</fullName>
    </submittedName>
</protein>
<gene>
    <name evidence="3" type="ORF">NEMBOFW57_000003</name>
</gene>